<reference evidence="2 3" key="1">
    <citation type="journal article" date="2014" name="Antonie Van Leeuwenhoek">
        <title>Hyphomonas beringensis sp. nov. and Hyphomonas chukchiensis sp. nov., isolated from surface seawater of the Bering Sea and Chukchi Sea.</title>
        <authorList>
            <person name="Li C."/>
            <person name="Lai Q."/>
            <person name="Li G."/>
            <person name="Dong C."/>
            <person name="Wang J."/>
            <person name="Liao Y."/>
            <person name="Shao Z."/>
        </authorList>
    </citation>
    <scope>NUCLEOTIDE SEQUENCE [LARGE SCALE GENOMIC DNA]</scope>
    <source>
        <strain evidence="2 3">PS728</strain>
    </source>
</reference>
<dbReference type="RefSeq" id="WP_035600591.1">
    <property type="nucleotide sequence ID" value="NZ_ARYM01000020.1"/>
</dbReference>
<organism evidence="2 3">
    <name type="scientific">Hyphomonas polymorpha PS728</name>
    <dbReference type="NCBI Taxonomy" id="1280954"/>
    <lineage>
        <taxon>Bacteria</taxon>
        <taxon>Pseudomonadati</taxon>
        <taxon>Pseudomonadota</taxon>
        <taxon>Alphaproteobacteria</taxon>
        <taxon>Hyphomonadales</taxon>
        <taxon>Hyphomonadaceae</taxon>
        <taxon>Hyphomonas</taxon>
    </lineage>
</organism>
<dbReference type="Proteomes" id="UP000027100">
    <property type="component" value="Unassembled WGS sequence"/>
</dbReference>
<evidence type="ECO:0000313" key="3">
    <source>
        <dbReference type="Proteomes" id="UP000027100"/>
    </source>
</evidence>
<evidence type="ECO:0000313" key="2">
    <source>
        <dbReference type="EMBL" id="KCZ97404.1"/>
    </source>
</evidence>
<proteinExistence type="predicted"/>
<evidence type="ECO:0000256" key="1">
    <source>
        <dbReference type="SAM" id="SignalP"/>
    </source>
</evidence>
<dbReference type="OrthoDB" id="7631035at2"/>
<dbReference type="eggNOG" id="COG3137">
    <property type="taxonomic scope" value="Bacteria"/>
</dbReference>
<dbReference type="Pfam" id="PF04338">
    <property type="entry name" value="DUF481"/>
    <property type="match status" value="1"/>
</dbReference>
<name>A0A062VFW1_9PROT</name>
<dbReference type="EMBL" id="ARYM01000020">
    <property type="protein sequence ID" value="KCZ97404.1"/>
    <property type="molecule type" value="Genomic_DNA"/>
</dbReference>
<dbReference type="AlphaFoldDB" id="A0A062VFW1"/>
<keyword evidence="1" id="KW-0732">Signal</keyword>
<comment type="caution">
    <text evidence="2">The sequence shown here is derived from an EMBL/GenBank/DDBJ whole genome shotgun (WGS) entry which is preliminary data.</text>
</comment>
<accession>A0A062VFW1</accession>
<evidence type="ECO:0008006" key="4">
    <source>
        <dbReference type="Google" id="ProtNLM"/>
    </source>
</evidence>
<feature type="signal peptide" evidence="1">
    <location>
        <begin position="1"/>
        <end position="20"/>
    </location>
</feature>
<dbReference type="PATRIC" id="fig|1280954.3.peg.3090"/>
<sequence>MKVILAAITTVSYLALPAIAEEGTWKGEGSFSAGLNTGNTETSDLGIGLKISHETQAWRNGVEFIADYGTKNGSQTKNRLFFAGQSDRTLNDRLFGFARLSHEIDEFSAFDSRSFLGGGLGWQVLEGGAATWSLEGGPGVKFDRLKASTTGVPPETVPANWEESFSFIAASKFGYTFNDAVKFGNNTNLLYADTSTQIGNKTTLTALLTKSLSARFSFEVRHDTNPQPRFEATDTATRFSIVYAFGG</sequence>
<feature type="chain" id="PRO_5001615666" description="Salt-induced outer membrane protein" evidence="1">
    <location>
        <begin position="21"/>
        <end position="247"/>
    </location>
</feature>
<dbReference type="STRING" id="1280954.HPO_15266"/>
<gene>
    <name evidence="2" type="ORF">HPO_15266</name>
</gene>
<keyword evidence="3" id="KW-1185">Reference proteome</keyword>
<dbReference type="InterPro" id="IPR007433">
    <property type="entry name" value="DUF481"/>
</dbReference>
<protein>
    <recommendedName>
        <fullName evidence="4">Salt-induced outer membrane protein</fullName>
    </recommendedName>
</protein>